<dbReference type="Proteomes" id="UP000314987">
    <property type="component" value="Unassembled WGS sequence"/>
</dbReference>
<evidence type="ECO:0000313" key="6">
    <source>
        <dbReference type="Proteomes" id="UP000314987"/>
    </source>
</evidence>
<dbReference type="Pfam" id="PF13339">
    <property type="entry name" value="AATF-Che1"/>
    <property type="match status" value="1"/>
</dbReference>
<reference evidence="5" key="2">
    <citation type="submission" date="2025-08" db="UniProtKB">
        <authorList>
            <consortium name="Ensembl"/>
        </authorList>
    </citation>
    <scope>IDENTIFICATION</scope>
</reference>
<reference evidence="6" key="1">
    <citation type="submission" date="2018-12" db="EMBL/GenBank/DDBJ databases">
        <authorList>
            <person name="Yazar S."/>
        </authorList>
    </citation>
    <scope>NUCLEOTIDE SEQUENCE [LARGE SCALE GENOMIC DNA]</scope>
</reference>
<reference evidence="5" key="3">
    <citation type="submission" date="2025-09" db="UniProtKB">
        <authorList>
            <consortium name="Ensembl"/>
        </authorList>
    </citation>
    <scope>IDENTIFICATION</scope>
</reference>
<evidence type="ECO:0000313" key="5">
    <source>
        <dbReference type="Ensembl" id="ENSVURP00010015664.1"/>
    </source>
</evidence>
<dbReference type="STRING" id="29139.ENSVURP00010015664"/>
<dbReference type="Pfam" id="PF08164">
    <property type="entry name" value="TRAUB"/>
    <property type="match status" value="1"/>
</dbReference>
<dbReference type="GO" id="GO:2001234">
    <property type="term" value="P:negative regulation of apoptotic signaling pathway"/>
    <property type="evidence" value="ECO:0007669"/>
    <property type="project" value="Ensembl"/>
</dbReference>
<name>A0A4X2KTR0_VOMUR</name>
<feature type="domain" description="AATF leucine zipper-containing" evidence="4">
    <location>
        <begin position="217"/>
        <end position="370"/>
    </location>
</feature>
<dbReference type="GO" id="GO:0007346">
    <property type="term" value="P:regulation of mitotic cell cycle"/>
    <property type="evidence" value="ECO:0007669"/>
    <property type="project" value="Ensembl"/>
</dbReference>
<feature type="domain" description="Apoptosis-antagonizing transcription factor C-terminal" evidence="3">
    <location>
        <begin position="461"/>
        <end position="537"/>
    </location>
</feature>
<feature type="region of interest" description="Disordered" evidence="2">
    <location>
        <begin position="72"/>
        <end position="213"/>
    </location>
</feature>
<organism evidence="5 6">
    <name type="scientific">Vombatus ursinus</name>
    <name type="common">Common wombat</name>
    <dbReference type="NCBI Taxonomy" id="29139"/>
    <lineage>
        <taxon>Eukaryota</taxon>
        <taxon>Metazoa</taxon>
        <taxon>Chordata</taxon>
        <taxon>Craniata</taxon>
        <taxon>Vertebrata</taxon>
        <taxon>Euteleostomi</taxon>
        <taxon>Mammalia</taxon>
        <taxon>Metatheria</taxon>
        <taxon>Diprotodontia</taxon>
        <taxon>Vombatidae</taxon>
        <taxon>Vombatus</taxon>
    </lineage>
</organism>
<evidence type="ECO:0000259" key="4">
    <source>
        <dbReference type="Pfam" id="PF13339"/>
    </source>
</evidence>
<evidence type="ECO:0000256" key="1">
    <source>
        <dbReference type="ARBA" id="ARBA00008966"/>
    </source>
</evidence>
<feature type="compositionally biased region" description="Basic and acidic residues" evidence="2">
    <location>
        <begin position="132"/>
        <end position="144"/>
    </location>
</feature>
<dbReference type="AlphaFoldDB" id="A0A4X2KTR0"/>
<dbReference type="GO" id="GO:0040016">
    <property type="term" value="P:embryonic cleavage"/>
    <property type="evidence" value="ECO:0007669"/>
    <property type="project" value="Ensembl"/>
</dbReference>
<protein>
    <submittedName>
        <fullName evidence="5">Apoptosis antagonizing transcription factor</fullName>
    </submittedName>
</protein>
<dbReference type="InterPro" id="IPR039223">
    <property type="entry name" value="AATF/Bfr2"/>
</dbReference>
<evidence type="ECO:0000259" key="3">
    <source>
        <dbReference type="Pfam" id="PF08164"/>
    </source>
</evidence>
<dbReference type="GO" id="GO:0005654">
    <property type="term" value="C:nucleoplasm"/>
    <property type="evidence" value="ECO:0007669"/>
    <property type="project" value="Ensembl"/>
</dbReference>
<comment type="similarity">
    <text evidence="1">Belongs to the AATF family.</text>
</comment>
<dbReference type="GO" id="GO:0043522">
    <property type="term" value="F:leucine zipper domain binding"/>
    <property type="evidence" value="ECO:0007669"/>
    <property type="project" value="Ensembl"/>
</dbReference>
<dbReference type="GO" id="GO:0042985">
    <property type="term" value="P:negative regulation of amyloid precursor protein biosynthetic process"/>
    <property type="evidence" value="ECO:0007669"/>
    <property type="project" value="Ensembl"/>
</dbReference>
<sequence length="603" mass="68746">MATSQLLSRQLEQLLDPRPSEADPEADPEEATAARVIDRFDEGEEEDSDLSRVGSIRKRAFASLLDTDKRYSGKTTSRKALKEDLWEQPLSEASDREASDEESENTGLVESDEEQRSSAEELESSDDGGSSLEDKGQREKRDTHSSGFSFQSISDFEKFTEGMDDVGSGEEEEEEKNSMEEETDEEGDGEEIEEAVPKDKNDDETVRTFSGGKVSEEVEKGRAVKNQIALWDQLLEGRIKLQKALLTTNQLPQPDVFPIFKDKGGSEFASALKNSHKALKALLRSLVDLQEELLYQYPDTRYLVDGTKPKEESEDEIPSEEEEAVVGEYQQRRGPPKRKLEMDDYPGFMAKRFADFTAYRNRTLQKWHDKTRLASGKLGKGFGAFERSVLTQIDHILMDKERLLRRTQMKRSVYRVLGRAEPVAELVPESLPGQPEILPEVPANAHLKDLDEEIFDDDDFYHQLLRELIERKTSSLDPNDQVAMGRQWLAIQKLRSKIHKKVDRKASKGRKLRYHVLSKLLSFMAPIDHTTMNDDARFSISICSYIHDDKRWVSHLPSTSLESVQGCCLLVIWIKMFFFRGSFRNLSWASVSRIGSRECVPVD</sequence>
<dbReference type="PANTHER" id="PTHR15565">
    <property type="entry name" value="AATF PROTEIN APOPTOSIS ANTAGONIZING TRANSCRIPTION FACTOR"/>
    <property type="match status" value="1"/>
</dbReference>
<dbReference type="GO" id="GO:0042274">
    <property type="term" value="P:ribosomal small subunit biogenesis"/>
    <property type="evidence" value="ECO:0007669"/>
    <property type="project" value="Ensembl"/>
</dbReference>
<gene>
    <name evidence="5" type="primary">AATF</name>
</gene>
<feature type="compositionally biased region" description="Basic and acidic residues" evidence="2">
    <location>
        <begin position="195"/>
        <end position="206"/>
    </location>
</feature>
<evidence type="ECO:0000256" key="2">
    <source>
        <dbReference type="SAM" id="MobiDB-lite"/>
    </source>
</evidence>
<dbReference type="Ensembl" id="ENSVURT00010017803.1">
    <property type="protein sequence ID" value="ENSVURP00010015664.1"/>
    <property type="gene ID" value="ENSVURG00010011984.1"/>
</dbReference>
<feature type="region of interest" description="Disordered" evidence="2">
    <location>
        <begin position="1"/>
        <end position="31"/>
    </location>
</feature>
<accession>A0A4X2KTR0</accession>
<feature type="compositionally biased region" description="Polar residues" evidence="2">
    <location>
        <begin position="145"/>
        <end position="154"/>
    </location>
</feature>
<dbReference type="InterPro" id="IPR012617">
    <property type="entry name" value="AATF_C"/>
</dbReference>
<dbReference type="GeneTree" id="ENSGT00390000000288"/>
<feature type="compositionally biased region" description="Low complexity" evidence="2">
    <location>
        <begin position="1"/>
        <end position="17"/>
    </location>
</feature>
<dbReference type="GO" id="GO:0005737">
    <property type="term" value="C:cytoplasm"/>
    <property type="evidence" value="ECO:0007669"/>
    <property type="project" value="Ensembl"/>
</dbReference>
<dbReference type="InterPro" id="IPR025160">
    <property type="entry name" value="AATF"/>
</dbReference>
<dbReference type="OMA" id="INFMAPN"/>
<keyword evidence="6" id="KW-1185">Reference proteome</keyword>
<dbReference type="GO" id="GO:0006357">
    <property type="term" value="P:regulation of transcription by RNA polymerase II"/>
    <property type="evidence" value="ECO:0007669"/>
    <property type="project" value="TreeGrafter"/>
</dbReference>
<dbReference type="GO" id="GO:0007155">
    <property type="term" value="P:cell adhesion"/>
    <property type="evidence" value="ECO:0007669"/>
    <property type="project" value="Ensembl"/>
</dbReference>
<dbReference type="GO" id="GO:0032040">
    <property type="term" value="C:small-subunit processome"/>
    <property type="evidence" value="ECO:0007669"/>
    <property type="project" value="Ensembl"/>
</dbReference>
<feature type="compositionally biased region" description="Acidic residues" evidence="2">
    <location>
        <begin position="162"/>
        <end position="194"/>
    </location>
</feature>
<proteinExistence type="inferred from homology"/>
<dbReference type="GO" id="GO:0005667">
    <property type="term" value="C:transcription regulator complex"/>
    <property type="evidence" value="ECO:0007669"/>
    <property type="project" value="Ensembl"/>
</dbReference>
<dbReference type="PANTHER" id="PTHR15565:SF0">
    <property type="entry name" value="PROTEIN AATF"/>
    <property type="match status" value="1"/>
</dbReference>